<evidence type="ECO:0000256" key="1">
    <source>
        <dbReference type="SAM" id="MobiDB-lite"/>
    </source>
</evidence>
<proteinExistence type="predicted"/>
<organism evidence="2">
    <name type="scientific">marine sediment metagenome</name>
    <dbReference type="NCBI Taxonomy" id="412755"/>
    <lineage>
        <taxon>unclassified sequences</taxon>
        <taxon>metagenomes</taxon>
        <taxon>ecological metagenomes</taxon>
    </lineage>
</organism>
<feature type="compositionally biased region" description="Low complexity" evidence="1">
    <location>
        <begin position="216"/>
        <end position="225"/>
    </location>
</feature>
<feature type="compositionally biased region" description="Basic and acidic residues" evidence="1">
    <location>
        <begin position="65"/>
        <end position="74"/>
    </location>
</feature>
<feature type="region of interest" description="Disordered" evidence="1">
    <location>
        <begin position="201"/>
        <end position="231"/>
    </location>
</feature>
<dbReference type="AlphaFoldDB" id="A0A0F9RLK7"/>
<feature type="region of interest" description="Disordered" evidence="1">
    <location>
        <begin position="52"/>
        <end position="117"/>
    </location>
</feature>
<accession>A0A0F9RLK7</accession>
<name>A0A0F9RLK7_9ZZZZ</name>
<dbReference type="EMBL" id="LAZR01001101">
    <property type="protein sequence ID" value="KKN50667.1"/>
    <property type="molecule type" value="Genomic_DNA"/>
</dbReference>
<sequence>MIVPAGKRRQQVNQGGTKHEIIMNSDLFEKIALGNLPGQMPEEITNQVDTGEVGDAMSQGGLGLRDPEQDRHPSDLGVAGKNPKSIAPNGTQRPSRGTKGGSPADQFLGPAPVNPQENVVDPYEQERQKIRQFVGYNNFGVDLKPGKNGLEVTLIPPPGTPVDVGGLLRALQKHLGGQWGGESTPAQVTGGPIKFSYTPEGMAEQNTQQTVEKKGPPLGSPLGKGQVTQSV</sequence>
<reference evidence="2" key="1">
    <citation type="journal article" date="2015" name="Nature">
        <title>Complex archaea that bridge the gap between prokaryotes and eukaryotes.</title>
        <authorList>
            <person name="Spang A."/>
            <person name="Saw J.H."/>
            <person name="Jorgensen S.L."/>
            <person name="Zaremba-Niedzwiedzka K."/>
            <person name="Martijn J."/>
            <person name="Lind A.E."/>
            <person name="van Eijk R."/>
            <person name="Schleper C."/>
            <person name="Guy L."/>
            <person name="Ettema T.J."/>
        </authorList>
    </citation>
    <scope>NUCLEOTIDE SEQUENCE</scope>
</reference>
<gene>
    <name evidence="2" type="ORF">LCGC14_0630510</name>
</gene>
<evidence type="ECO:0000313" key="2">
    <source>
        <dbReference type="EMBL" id="KKN50667.1"/>
    </source>
</evidence>
<comment type="caution">
    <text evidence="2">The sequence shown here is derived from an EMBL/GenBank/DDBJ whole genome shotgun (WGS) entry which is preliminary data.</text>
</comment>
<protein>
    <submittedName>
        <fullName evidence="2">Uncharacterized protein</fullName>
    </submittedName>
</protein>